<dbReference type="HAMAP" id="MF_00485">
    <property type="entry name" value="Ribosomal_eS4"/>
    <property type="match status" value="1"/>
</dbReference>
<dbReference type="Pfam" id="PF16121">
    <property type="entry name" value="40S_S4_C"/>
    <property type="match status" value="1"/>
</dbReference>
<dbReference type="InterPro" id="IPR041982">
    <property type="entry name" value="Ribosomal_eS4_KOW"/>
</dbReference>
<evidence type="ECO:0000256" key="4">
    <source>
        <dbReference type="ARBA" id="ARBA00022980"/>
    </source>
</evidence>
<dbReference type="Gene3D" id="2.40.50.740">
    <property type="match status" value="1"/>
</dbReference>
<keyword evidence="5" id="KW-0687">Ribonucleoprotein</keyword>
<dbReference type="Pfam" id="PF08071">
    <property type="entry name" value="RS4NT"/>
    <property type="match status" value="1"/>
</dbReference>
<keyword evidence="3 6" id="KW-0694">RNA-binding</keyword>
<dbReference type="InterPro" id="IPR036986">
    <property type="entry name" value="S4_RNA-bd_sf"/>
</dbReference>
<feature type="domain" description="RNA-binding S4" evidence="7">
    <location>
        <begin position="100"/>
        <end position="164"/>
    </location>
</feature>
<comment type="similarity">
    <text evidence="1">Belongs to the eukaryotic ribosomal protein eS4 family.</text>
</comment>
<dbReference type="FunFam" id="3.10.290.10:FF:000002">
    <property type="entry name" value="40S ribosomal protein S4"/>
    <property type="match status" value="1"/>
</dbReference>
<dbReference type="Gene3D" id="2.30.30.30">
    <property type="match status" value="1"/>
</dbReference>
<dbReference type="PANTHER" id="PTHR11581">
    <property type="entry name" value="30S/40S RIBOSOMAL PROTEIN S4"/>
    <property type="match status" value="1"/>
</dbReference>
<evidence type="ECO:0000256" key="3">
    <source>
        <dbReference type="ARBA" id="ARBA00022884"/>
    </source>
</evidence>
<dbReference type="PROSITE" id="PS50889">
    <property type="entry name" value="S4"/>
    <property type="match status" value="1"/>
</dbReference>
<dbReference type="FunFam" id="2.30.30.30:FF:000005">
    <property type="entry name" value="40S ribosomal protein S4"/>
    <property type="match status" value="1"/>
</dbReference>
<dbReference type="SMART" id="SM00363">
    <property type="entry name" value="S4"/>
    <property type="match status" value="1"/>
</dbReference>
<evidence type="ECO:0000259" key="7">
    <source>
        <dbReference type="SMART" id="SM00363"/>
    </source>
</evidence>
<dbReference type="InterPro" id="IPR000876">
    <property type="entry name" value="Ribosomal_eS4"/>
</dbReference>
<evidence type="ECO:0000256" key="2">
    <source>
        <dbReference type="ARBA" id="ARBA00022730"/>
    </source>
</evidence>
<dbReference type="CDD" id="cd06087">
    <property type="entry name" value="KOW_RPS4"/>
    <property type="match status" value="1"/>
</dbReference>
<dbReference type="AlphaFoldDB" id="A0A5C3KZT1"/>
<keyword evidence="4 8" id="KW-0689">Ribosomal protein</keyword>
<dbReference type="GO" id="GO:0002181">
    <property type="term" value="P:cytoplasmic translation"/>
    <property type="evidence" value="ECO:0007669"/>
    <property type="project" value="UniProtKB-ARBA"/>
</dbReference>
<dbReference type="InterPro" id="IPR018199">
    <property type="entry name" value="Ribosomal_eS4_N_CS"/>
</dbReference>
<dbReference type="InterPro" id="IPR013845">
    <property type="entry name" value="Ribosomal_eS4_central_region"/>
</dbReference>
<dbReference type="Proteomes" id="UP000307440">
    <property type="component" value="Unassembled WGS sequence"/>
</dbReference>
<dbReference type="GO" id="GO:0003735">
    <property type="term" value="F:structural constituent of ribosome"/>
    <property type="evidence" value="ECO:0007669"/>
    <property type="project" value="InterPro"/>
</dbReference>
<dbReference type="Gene3D" id="3.10.290.10">
    <property type="entry name" value="RNA-binding S4 domain"/>
    <property type="match status" value="1"/>
</dbReference>
<dbReference type="InterPro" id="IPR002942">
    <property type="entry name" value="S4_RNA-bd"/>
</dbReference>
<evidence type="ECO:0000313" key="8">
    <source>
        <dbReference type="EMBL" id="TFK26194.1"/>
    </source>
</evidence>
<dbReference type="GO" id="GO:0019843">
    <property type="term" value="F:rRNA binding"/>
    <property type="evidence" value="ECO:0007669"/>
    <property type="project" value="UniProtKB-KW"/>
</dbReference>
<dbReference type="InterPro" id="IPR032277">
    <property type="entry name" value="Ribosomal_eS4_C"/>
</dbReference>
<dbReference type="OrthoDB" id="1109245at2759"/>
<dbReference type="PANTHER" id="PTHR11581:SF0">
    <property type="entry name" value="SMALL RIBOSOMAL SUBUNIT PROTEIN ES4"/>
    <property type="match status" value="1"/>
</dbReference>
<dbReference type="GO" id="GO:0022627">
    <property type="term" value="C:cytosolic small ribosomal subunit"/>
    <property type="evidence" value="ECO:0007669"/>
    <property type="project" value="UniProtKB-ARBA"/>
</dbReference>
<dbReference type="STRING" id="230819.A0A5C3KZT1"/>
<keyword evidence="2 6" id="KW-0699">rRNA-binding</keyword>
<accession>A0A5C3KZT1</accession>
<evidence type="ECO:0000313" key="9">
    <source>
        <dbReference type="Proteomes" id="UP000307440"/>
    </source>
</evidence>
<dbReference type="FunFam" id="2.40.50.740:FF:000001">
    <property type="entry name" value="40S ribosomal protein S4"/>
    <property type="match status" value="1"/>
</dbReference>
<evidence type="ECO:0000256" key="6">
    <source>
        <dbReference type="PROSITE-ProRule" id="PRU00182"/>
    </source>
</evidence>
<reference evidence="8 9" key="1">
    <citation type="journal article" date="2019" name="Nat. Ecol. Evol.">
        <title>Megaphylogeny resolves global patterns of mushroom evolution.</title>
        <authorList>
            <person name="Varga T."/>
            <person name="Krizsan K."/>
            <person name="Foldi C."/>
            <person name="Dima B."/>
            <person name="Sanchez-Garcia M."/>
            <person name="Sanchez-Ramirez S."/>
            <person name="Szollosi G.J."/>
            <person name="Szarkandi J.G."/>
            <person name="Papp V."/>
            <person name="Albert L."/>
            <person name="Andreopoulos W."/>
            <person name="Angelini C."/>
            <person name="Antonin V."/>
            <person name="Barry K.W."/>
            <person name="Bougher N.L."/>
            <person name="Buchanan P."/>
            <person name="Buyck B."/>
            <person name="Bense V."/>
            <person name="Catcheside P."/>
            <person name="Chovatia M."/>
            <person name="Cooper J."/>
            <person name="Damon W."/>
            <person name="Desjardin D."/>
            <person name="Finy P."/>
            <person name="Geml J."/>
            <person name="Haridas S."/>
            <person name="Hughes K."/>
            <person name="Justo A."/>
            <person name="Karasinski D."/>
            <person name="Kautmanova I."/>
            <person name="Kiss B."/>
            <person name="Kocsube S."/>
            <person name="Kotiranta H."/>
            <person name="LaButti K.M."/>
            <person name="Lechner B.E."/>
            <person name="Liimatainen K."/>
            <person name="Lipzen A."/>
            <person name="Lukacs Z."/>
            <person name="Mihaltcheva S."/>
            <person name="Morgado L.N."/>
            <person name="Niskanen T."/>
            <person name="Noordeloos M.E."/>
            <person name="Ohm R.A."/>
            <person name="Ortiz-Santana B."/>
            <person name="Ovrebo C."/>
            <person name="Racz N."/>
            <person name="Riley R."/>
            <person name="Savchenko A."/>
            <person name="Shiryaev A."/>
            <person name="Soop K."/>
            <person name="Spirin V."/>
            <person name="Szebenyi C."/>
            <person name="Tomsovsky M."/>
            <person name="Tulloss R.E."/>
            <person name="Uehling J."/>
            <person name="Grigoriev I.V."/>
            <person name="Vagvolgyi C."/>
            <person name="Papp T."/>
            <person name="Martin F.M."/>
            <person name="Miettinen O."/>
            <person name="Hibbett D.S."/>
            <person name="Nagy L.G."/>
        </authorList>
    </citation>
    <scope>NUCLEOTIDE SEQUENCE [LARGE SCALE GENOMIC DNA]</scope>
    <source>
        <strain evidence="8 9">CBS 121175</strain>
    </source>
</reference>
<dbReference type="Pfam" id="PF00900">
    <property type="entry name" value="Ribosomal_S4e"/>
    <property type="match status" value="1"/>
</dbReference>
<dbReference type="InterPro" id="IPR014722">
    <property type="entry name" value="Rib_uL2_dom2"/>
</dbReference>
<keyword evidence="9" id="KW-1185">Reference proteome</keyword>
<proteinExistence type="inferred from homology"/>
<dbReference type="InterPro" id="IPR038237">
    <property type="entry name" value="Ribosomal_eS4_central_sf"/>
</dbReference>
<dbReference type="EMBL" id="ML210177">
    <property type="protein sequence ID" value="TFK26194.1"/>
    <property type="molecule type" value="Genomic_DNA"/>
</dbReference>
<dbReference type="PROSITE" id="PS00528">
    <property type="entry name" value="RIBOSOMAL_S4E"/>
    <property type="match status" value="1"/>
</dbReference>
<sequence>MTKQGSKRDPLRNFLTFLQAAKSLVNGLIDLLKTPQAIGIAKWFVLNVRRVPSGFIGENARGPKKHLKRLAAPSSWMLDKLGGTYASRPSPGPHKLRESLPLTVFLRNRLKYALTGREVTAIVKQRLIKIDGKVRTDPTYPAGFMDVISIEKSGEHFRLLYDIKGRFTIHRITPEEATYKLLKVKRVALGARGVPHIVTHDGRTIRYPDPLIKVNDTVKFDFEQNKITDFVKFDTGNLVSVTGGRNMGRAGVIVHREKHTGGFDIVHIKDSLDRTFATRVSNVFVIGEGVKAWVSLPKGKGIKLTIAEERDVRRKRATAEQ</sequence>
<dbReference type="Pfam" id="PF01479">
    <property type="entry name" value="S4"/>
    <property type="match status" value="1"/>
</dbReference>
<dbReference type="InterPro" id="IPR013843">
    <property type="entry name" value="Ribosomal_eS4_N"/>
</dbReference>
<evidence type="ECO:0000256" key="1">
    <source>
        <dbReference type="ARBA" id="ARBA00007500"/>
    </source>
</evidence>
<dbReference type="CDD" id="cd00165">
    <property type="entry name" value="S4"/>
    <property type="match status" value="1"/>
</dbReference>
<gene>
    <name evidence="8" type="ORF">FA15DRAFT_679742</name>
</gene>
<evidence type="ECO:0000256" key="5">
    <source>
        <dbReference type="ARBA" id="ARBA00023274"/>
    </source>
</evidence>
<protein>
    <submittedName>
        <fullName evidence="8">40S ribosomal protein S4</fullName>
    </submittedName>
</protein>
<name>A0A5C3KZT1_COPMA</name>
<organism evidence="8 9">
    <name type="scientific">Coprinopsis marcescibilis</name>
    <name type="common">Agaric fungus</name>
    <name type="synonym">Psathyrella marcescibilis</name>
    <dbReference type="NCBI Taxonomy" id="230819"/>
    <lineage>
        <taxon>Eukaryota</taxon>
        <taxon>Fungi</taxon>
        <taxon>Dikarya</taxon>
        <taxon>Basidiomycota</taxon>
        <taxon>Agaricomycotina</taxon>
        <taxon>Agaricomycetes</taxon>
        <taxon>Agaricomycetidae</taxon>
        <taxon>Agaricales</taxon>
        <taxon>Agaricineae</taxon>
        <taxon>Psathyrellaceae</taxon>
        <taxon>Coprinopsis</taxon>
    </lineage>
</organism>